<evidence type="ECO:0000256" key="3">
    <source>
        <dbReference type="SAM" id="MobiDB-lite"/>
    </source>
</evidence>
<evidence type="ECO:0000313" key="5">
    <source>
        <dbReference type="EMBL" id="CAD8956929.1"/>
    </source>
</evidence>
<comment type="similarity">
    <text evidence="1">Belongs to the glycosyltransferase 15 family.</text>
</comment>
<feature type="signal peptide" evidence="4">
    <location>
        <begin position="1"/>
        <end position="42"/>
    </location>
</feature>
<protein>
    <submittedName>
        <fullName evidence="5">Uncharacterized protein</fullName>
    </submittedName>
</protein>
<dbReference type="GO" id="GO:0000026">
    <property type="term" value="F:alpha-1,2-mannosyltransferase activity"/>
    <property type="evidence" value="ECO:0007669"/>
    <property type="project" value="TreeGrafter"/>
</dbReference>
<evidence type="ECO:0000256" key="4">
    <source>
        <dbReference type="SAM" id="SignalP"/>
    </source>
</evidence>
<dbReference type="Gene3D" id="3.90.550.10">
    <property type="entry name" value="Spore Coat Polysaccharide Biosynthesis Protein SpsA, Chain A"/>
    <property type="match status" value="1"/>
</dbReference>
<keyword evidence="4" id="KW-0732">Signal</keyword>
<dbReference type="Pfam" id="PF01793">
    <property type="entry name" value="Glyco_transf_15"/>
    <property type="match status" value="1"/>
</dbReference>
<sequence length="447" mass="51891">MVCGGSGVVAGSVGCSRSPFPSKATFLLLLGLLLALTPCVDTARGGFPDEMPDFGKPDPRAGTGKNLMSQHLQYVQEDVDEWKWATTQSLQRPWVQSLYDLSASLQDSPSRGQTYTDLREHLDEHCNRVYNNTCEWQFSPPFDSKNAETILETNVKQSAAIVYVCCADAQEFQDLVWSIKFLDLNFNQYHNYPILIFHENFGGGQQNQIVQHTKSEVRFHKVHWKIPDFLDPNYVPRWYKGYSLGFRHMIRFWTVGIWEHPAMQEFKYYMRLDSDSFLIGRLWKDPFSFMAEADFKFGFIGTSTESKDFTPDLWEVTEAFRRSKGLEPEWFTGKWNGFSFYSNLEVGRVDYWQQPVIKEYLNLIDGAGGIFKVRWPESSIHFLAAMLFLHSQEMVQLVFIPYWHQNMVILPQPWVESPHKNPDGTKATAQSARQREEQQEKYTQKEL</sequence>
<reference evidence="5" key="1">
    <citation type="submission" date="2021-01" db="EMBL/GenBank/DDBJ databases">
        <authorList>
            <person name="Corre E."/>
            <person name="Pelletier E."/>
            <person name="Niang G."/>
            <person name="Scheremetjew M."/>
            <person name="Finn R."/>
            <person name="Kale V."/>
            <person name="Holt S."/>
            <person name="Cochrane G."/>
            <person name="Meng A."/>
            <person name="Brown T."/>
            <person name="Cohen L."/>
        </authorList>
    </citation>
    <scope>NUCLEOTIDE SEQUENCE</scope>
    <source>
        <strain evidence="5">CCMP644</strain>
    </source>
</reference>
<dbReference type="PANTHER" id="PTHR31121:SF6">
    <property type="entry name" value="ALPHA-1,2 MANNOSYLTRANSFERASE KTR1"/>
    <property type="match status" value="1"/>
</dbReference>
<dbReference type="SUPFAM" id="SSF53448">
    <property type="entry name" value="Nucleotide-diphospho-sugar transferases"/>
    <property type="match status" value="1"/>
</dbReference>
<name>A0A7S1DT73_HEMAN</name>
<dbReference type="InterPro" id="IPR029044">
    <property type="entry name" value="Nucleotide-diphossugar_trans"/>
</dbReference>
<feature type="compositionally biased region" description="Basic and acidic residues" evidence="3">
    <location>
        <begin position="433"/>
        <end position="447"/>
    </location>
</feature>
<dbReference type="GO" id="GO:0006487">
    <property type="term" value="P:protein N-linked glycosylation"/>
    <property type="evidence" value="ECO:0007669"/>
    <property type="project" value="TreeGrafter"/>
</dbReference>
<evidence type="ECO:0000256" key="2">
    <source>
        <dbReference type="ARBA" id="ARBA00022679"/>
    </source>
</evidence>
<accession>A0A7S1DT73</accession>
<proteinExistence type="inferred from homology"/>
<dbReference type="GO" id="GO:0000032">
    <property type="term" value="P:cell wall mannoprotein biosynthetic process"/>
    <property type="evidence" value="ECO:0007669"/>
    <property type="project" value="TreeGrafter"/>
</dbReference>
<dbReference type="EMBL" id="HBFX01018926">
    <property type="protein sequence ID" value="CAD8956929.1"/>
    <property type="molecule type" value="Transcribed_RNA"/>
</dbReference>
<keyword evidence="2" id="KW-0808">Transferase</keyword>
<dbReference type="PANTHER" id="PTHR31121">
    <property type="entry name" value="ALPHA-1,2 MANNOSYLTRANSFERASE KTR1"/>
    <property type="match status" value="1"/>
</dbReference>
<dbReference type="AlphaFoldDB" id="A0A7S1DT73"/>
<dbReference type="GO" id="GO:0005794">
    <property type="term" value="C:Golgi apparatus"/>
    <property type="evidence" value="ECO:0007669"/>
    <property type="project" value="TreeGrafter"/>
</dbReference>
<feature type="region of interest" description="Disordered" evidence="3">
    <location>
        <begin position="418"/>
        <end position="447"/>
    </location>
</feature>
<gene>
    <name evidence="5" type="ORF">HAND00432_LOCUS11468</name>
</gene>
<evidence type="ECO:0000256" key="1">
    <source>
        <dbReference type="ARBA" id="ARBA00007677"/>
    </source>
</evidence>
<feature type="chain" id="PRO_5031486182" evidence="4">
    <location>
        <begin position="43"/>
        <end position="447"/>
    </location>
</feature>
<dbReference type="InterPro" id="IPR002685">
    <property type="entry name" value="Glyco_trans_15"/>
</dbReference>
<dbReference type="GO" id="GO:0016020">
    <property type="term" value="C:membrane"/>
    <property type="evidence" value="ECO:0007669"/>
    <property type="project" value="InterPro"/>
</dbReference>
<organism evidence="5">
    <name type="scientific">Hemiselmis andersenii</name>
    <name type="common">Cryptophyte alga</name>
    <dbReference type="NCBI Taxonomy" id="464988"/>
    <lineage>
        <taxon>Eukaryota</taxon>
        <taxon>Cryptophyceae</taxon>
        <taxon>Cryptomonadales</taxon>
        <taxon>Hemiselmidaceae</taxon>
        <taxon>Hemiselmis</taxon>
    </lineage>
</organism>